<evidence type="ECO:0000313" key="4">
    <source>
        <dbReference type="EMBL" id="MFC3881759.1"/>
    </source>
</evidence>
<evidence type="ECO:0000313" key="5">
    <source>
        <dbReference type="Proteomes" id="UP001595805"/>
    </source>
</evidence>
<dbReference type="InterPro" id="IPR021255">
    <property type="entry name" value="DUF2807"/>
</dbReference>
<dbReference type="Proteomes" id="UP001595805">
    <property type="component" value="Unassembled WGS sequence"/>
</dbReference>
<proteinExistence type="predicted"/>
<evidence type="ECO:0000256" key="1">
    <source>
        <dbReference type="SAM" id="MobiDB-lite"/>
    </source>
</evidence>
<accession>A0ABV8AY55</accession>
<reference evidence="5" key="1">
    <citation type="journal article" date="2019" name="Int. J. Syst. Evol. Microbiol.">
        <title>The Global Catalogue of Microorganisms (GCM) 10K type strain sequencing project: providing services to taxonomists for standard genome sequencing and annotation.</title>
        <authorList>
            <consortium name="The Broad Institute Genomics Platform"/>
            <consortium name="The Broad Institute Genome Sequencing Center for Infectious Disease"/>
            <person name="Wu L."/>
            <person name="Ma J."/>
        </authorList>
    </citation>
    <scope>NUCLEOTIDE SEQUENCE [LARGE SCALE GENOMIC DNA]</scope>
    <source>
        <strain evidence="5">CCUG 60523</strain>
    </source>
</reference>
<comment type="caution">
    <text evidence="4">The sequence shown here is derived from an EMBL/GenBank/DDBJ whole genome shotgun (WGS) entry which is preliminary data.</text>
</comment>
<feature type="chain" id="PRO_5045455921" evidence="2">
    <location>
        <begin position="23"/>
        <end position="230"/>
    </location>
</feature>
<organism evidence="4 5">
    <name type="scientific">Algoriphagus namhaensis</name>
    <dbReference type="NCBI Taxonomy" id="915353"/>
    <lineage>
        <taxon>Bacteria</taxon>
        <taxon>Pseudomonadati</taxon>
        <taxon>Bacteroidota</taxon>
        <taxon>Cytophagia</taxon>
        <taxon>Cytophagales</taxon>
        <taxon>Cyclobacteriaceae</taxon>
        <taxon>Algoriphagus</taxon>
    </lineage>
</organism>
<evidence type="ECO:0000256" key="2">
    <source>
        <dbReference type="SAM" id="SignalP"/>
    </source>
</evidence>
<evidence type="ECO:0000259" key="3">
    <source>
        <dbReference type="Pfam" id="PF10988"/>
    </source>
</evidence>
<feature type="domain" description="Putative auto-transporter adhesin head GIN" evidence="3">
    <location>
        <begin position="33"/>
        <end position="214"/>
    </location>
</feature>
<keyword evidence="5" id="KW-1185">Reference proteome</keyword>
<dbReference type="EMBL" id="JBHRZS010000007">
    <property type="protein sequence ID" value="MFC3881759.1"/>
    <property type="molecule type" value="Genomic_DNA"/>
</dbReference>
<keyword evidence="2" id="KW-0732">Signal</keyword>
<dbReference type="Gene3D" id="2.160.20.120">
    <property type="match status" value="1"/>
</dbReference>
<protein>
    <submittedName>
        <fullName evidence="4">Head GIN domain-containing protein</fullName>
    </submittedName>
</protein>
<dbReference type="RefSeq" id="WP_377907109.1">
    <property type="nucleotide sequence ID" value="NZ_JBHRZS010000007.1"/>
</dbReference>
<name>A0ABV8AY55_9BACT</name>
<gene>
    <name evidence="4" type="ORF">ACFOSV_16305</name>
</gene>
<feature type="region of interest" description="Disordered" evidence="1">
    <location>
        <begin position="209"/>
        <end position="230"/>
    </location>
</feature>
<feature type="compositionally biased region" description="Low complexity" evidence="1">
    <location>
        <begin position="220"/>
        <end position="230"/>
    </location>
</feature>
<dbReference type="Pfam" id="PF10988">
    <property type="entry name" value="DUF2807"/>
    <property type="match status" value="1"/>
</dbReference>
<sequence>MKTKITTAIIIFLFFLGMTAQAQDTEIRTPGSFTQIESGGSWDVHVKIGNKDEVRLESKGFDLNKVITEVDGDKLKIKLERGNYRNVNIEVFVTVRELESIGGSGSGSIYVESDIESRNFSIGNSGSGNIEMRRLETGKLNVGMSGSGVVVIEGGSAKSANIGQSGSGDFKGLELTVESVKVGKSGSGSTYIGVTENLTVGSSGSGNVYIKGDPKNQQISSSGSSKVIKK</sequence>
<feature type="signal peptide" evidence="2">
    <location>
        <begin position="1"/>
        <end position="22"/>
    </location>
</feature>